<dbReference type="RefSeq" id="WP_091313126.1">
    <property type="nucleotide sequence ID" value="NZ_FNSO01000004.1"/>
</dbReference>
<sequence>MVSVIPIEVVGMAVPVPGEAPLMLLREPEGARRWLAIMIGYGEAEALVRAREQIAQPRPGTIELLGDVLAAFGQGLAAVELTEVRDGIFYADLVLASGTRVSARPSDAVALGLRQGAPIRVAEEVLDVASVQLEVEQETEGPAADVLDAEAEVERFRAELDGLRPEDFDDLE</sequence>
<protein>
    <recommendedName>
        <fullName evidence="1">BFN domain-containing protein</fullName>
    </recommendedName>
</protein>
<feature type="domain" description="BFN" evidence="1">
    <location>
        <begin position="4"/>
        <end position="133"/>
    </location>
</feature>
<dbReference type="SUPFAM" id="SSF103256">
    <property type="entry name" value="Hypothetical protein TM0160"/>
    <property type="match status" value="1"/>
</dbReference>
<dbReference type="Proteomes" id="UP000199622">
    <property type="component" value="Unassembled WGS sequence"/>
</dbReference>
<keyword evidence="3" id="KW-1185">Reference proteome</keyword>
<dbReference type="PANTHER" id="PTHR15160:SF1">
    <property type="entry name" value="VON HIPPEL-LINDAU DISEASE TUMOR SUPPRESSOR"/>
    <property type="match status" value="1"/>
</dbReference>
<organism evidence="2 3">
    <name type="scientific">Amycolatopsis tolypomycina</name>
    <dbReference type="NCBI Taxonomy" id="208445"/>
    <lineage>
        <taxon>Bacteria</taxon>
        <taxon>Bacillati</taxon>
        <taxon>Actinomycetota</taxon>
        <taxon>Actinomycetes</taxon>
        <taxon>Pseudonocardiales</taxon>
        <taxon>Pseudonocardiaceae</taxon>
        <taxon>Amycolatopsis</taxon>
    </lineage>
</organism>
<reference evidence="3" key="1">
    <citation type="submission" date="2016-10" db="EMBL/GenBank/DDBJ databases">
        <authorList>
            <person name="Varghese N."/>
            <person name="Submissions S."/>
        </authorList>
    </citation>
    <scope>NUCLEOTIDE SEQUENCE [LARGE SCALE GENOMIC DNA]</scope>
    <source>
        <strain evidence="3">DSM 44544</strain>
    </source>
</reference>
<dbReference type="EMBL" id="FNSO01000004">
    <property type="protein sequence ID" value="SEC97387.1"/>
    <property type="molecule type" value="Genomic_DNA"/>
</dbReference>
<accession>A0A1H4WVJ8</accession>
<dbReference type="AlphaFoldDB" id="A0A1H4WVJ8"/>
<name>A0A1H4WVJ8_9PSEU</name>
<evidence type="ECO:0000259" key="1">
    <source>
        <dbReference type="PROSITE" id="PS51658"/>
    </source>
</evidence>
<dbReference type="InterPro" id="IPR003729">
    <property type="entry name" value="Bi_nuclease_dom"/>
</dbReference>
<dbReference type="STRING" id="208445.SAMN04489727_5821"/>
<evidence type="ECO:0000313" key="2">
    <source>
        <dbReference type="EMBL" id="SEC97387.1"/>
    </source>
</evidence>
<evidence type="ECO:0000313" key="3">
    <source>
        <dbReference type="Proteomes" id="UP000199622"/>
    </source>
</evidence>
<dbReference type="OrthoDB" id="9788698at2"/>
<gene>
    <name evidence="2" type="ORF">SAMN04489727_5821</name>
</gene>
<dbReference type="Pfam" id="PF02577">
    <property type="entry name" value="BFN_dom"/>
    <property type="match status" value="1"/>
</dbReference>
<dbReference type="PANTHER" id="PTHR15160">
    <property type="entry name" value="VON HIPPEL-LINDAU PROTEIN"/>
    <property type="match status" value="1"/>
</dbReference>
<dbReference type="PROSITE" id="PS51658">
    <property type="entry name" value="BFN"/>
    <property type="match status" value="1"/>
</dbReference>
<dbReference type="GO" id="GO:0004518">
    <property type="term" value="F:nuclease activity"/>
    <property type="evidence" value="ECO:0007669"/>
    <property type="project" value="InterPro"/>
</dbReference>
<proteinExistence type="predicted"/>
<dbReference type="InterPro" id="IPR036104">
    <property type="entry name" value="BFN_sf"/>
</dbReference>
<dbReference type="Gene3D" id="3.10.690.10">
    <property type="entry name" value="Bifunctional nuclease domain"/>
    <property type="match status" value="1"/>
</dbReference>